<evidence type="ECO:0000313" key="2">
    <source>
        <dbReference type="EMBL" id="KZN19950.1"/>
    </source>
</evidence>
<feature type="region of interest" description="Disordered" evidence="1">
    <location>
        <begin position="739"/>
        <end position="763"/>
    </location>
</feature>
<dbReference type="SUPFAM" id="SSF56399">
    <property type="entry name" value="ADP-ribosylation"/>
    <property type="match status" value="1"/>
</dbReference>
<dbReference type="Gene3D" id="3.90.210.10">
    <property type="entry name" value="Heat-Labile Enterotoxin, subunit A"/>
    <property type="match status" value="1"/>
</dbReference>
<evidence type="ECO:0000256" key="1">
    <source>
        <dbReference type="SAM" id="MobiDB-lite"/>
    </source>
</evidence>
<accession>A0A166QA92</accession>
<protein>
    <recommendedName>
        <fullName evidence="4">Dermonecrotic toxin</fullName>
    </recommendedName>
</protein>
<evidence type="ECO:0000313" key="3">
    <source>
        <dbReference type="Proteomes" id="UP000076489"/>
    </source>
</evidence>
<dbReference type="RefSeq" id="WP_063343638.1">
    <property type="nucleotide sequence ID" value="NZ_LUKJ01000003.1"/>
</dbReference>
<proteinExistence type="predicted"/>
<evidence type="ECO:0008006" key="4">
    <source>
        <dbReference type="Google" id="ProtNLM"/>
    </source>
</evidence>
<organism evidence="2 3">
    <name type="scientific">Pseudomonas fluorescens</name>
    <dbReference type="NCBI Taxonomy" id="294"/>
    <lineage>
        <taxon>Bacteria</taxon>
        <taxon>Pseudomonadati</taxon>
        <taxon>Pseudomonadota</taxon>
        <taxon>Gammaproteobacteria</taxon>
        <taxon>Pseudomonadales</taxon>
        <taxon>Pseudomonadaceae</taxon>
        <taxon>Pseudomonas</taxon>
    </lineage>
</organism>
<dbReference type="EMBL" id="LUKJ01000003">
    <property type="protein sequence ID" value="KZN19950.1"/>
    <property type="molecule type" value="Genomic_DNA"/>
</dbReference>
<reference evidence="3" key="1">
    <citation type="submission" date="2016-03" db="EMBL/GenBank/DDBJ databases">
        <authorList>
            <person name="Ray J."/>
            <person name="Price M."/>
            <person name="Deutschbauer A."/>
        </authorList>
    </citation>
    <scope>NUCLEOTIDE SEQUENCE [LARGE SCALE GENOMIC DNA]</scope>
    <source>
        <strain evidence="3">FW300-N1B4</strain>
    </source>
</reference>
<dbReference type="AlphaFoldDB" id="A0A166QA92"/>
<name>A0A166QA92_PSEFL</name>
<sequence>MKMELPGIYDNAEDQYSLLWLLDPLSDVEEKEPVPMAKTRTFEISSLDESDVDGVNVKELSDEILHGCSVVADPASFDPAYFIRDRIDEAVQALVPDEKNRSRIRHDSEVTIKYIEVKQPNRSDMLKAERDSANWKERTFTLAELCTGYHYRVLKDRGYSEIQWPSYYPAKLVKTLEGVDYQADFKNYVSESLQHPAAHAFGRLLKKAELNKLVVEFIKSDARAMEDRMIAFEYLKGLIPARLLNLHSDPDLEVDNAVFIGRSNLDRGVLFFLGEDSAAIEFPAGHDERGRFLENHPELQKRLLKRVPLSAQQKPYVRDFKYRGMEFLLFATRPNYREIVFRSSTDIGKDLFDRQIERALADIDTLVSTHAERMTDIALEVAGYLLQCIAFAVSIPTGGTAAWVSAPIRMLIPFLLGIGASATDLIRSEISDDPSEAERLRINAAIGVLSELAGPIAEKLLGKALSIVAKKNISRRVLETLKRSNRPSLVRRPAGSISHQLASTTGKEIPDAGKGVLVAGYLSELAGGPNVAQSLATNSQVVRLSGPEKGFVYQGFVFRGDMRDPTVIFEKGFTQRTPIRDLKQVNGFKGGYGGAHDALDLDGAGISTSAFYKKDGAGAFVYGGQKGGYTYFVDARQLEGFHLYANTELAFRPNSGLKQLPPLEINYAVDLPPALILGAYDKTGTFIPNPKAINRALMASEVNPLKGSGRDVGNKFRQPLTDINGLAGVDFGNEAVAEQEAVPPVPGTTPTPARLPAKVDANDIVAFRERQEAKRKRPSA</sequence>
<reference evidence="2 3" key="2">
    <citation type="journal article" date="2018" name="Nature">
        <title>Mutant phenotypes for thousands of bacterial genes of unknown function.</title>
        <authorList>
            <person name="Price M.N."/>
            <person name="Wetmore K.M."/>
            <person name="Waters R.J."/>
            <person name="Callaghan M."/>
            <person name="Ray J."/>
            <person name="Liu H."/>
            <person name="Kuehl J.V."/>
            <person name="Melnyk R.A."/>
            <person name="Lamson J.S."/>
            <person name="Suh Y."/>
            <person name="Carlson H.K."/>
            <person name="Esquivel Z."/>
            <person name="Sadeeshkumar H."/>
            <person name="Chakraborty R."/>
            <person name="Zane G.M."/>
            <person name="Rubin B.E."/>
            <person name="Wall J.D."/>
            <person name="Visel A."/>
            <person name="Bristow J."/>
            <person name="Blow M.J."/>
            <person name="Arkin A.P."/>
            <person name="Deutschbauer A.M."/>
        </authorList>
    </citation>
    <scope>NUCLEOTIDE SEQUENCE [LARGE SCALE GENOMIC DNA]</scope>
    <source>
        <strain evidence="2 3">FW300-N1B4</strain>
    </source>
</reference>
<gene>
    <name evidence="2" type="ORF">A1D17_28805</name>
</gene>
<dbReference type="Proteomes" id="UP000076489">
    <property type="component" value="Unassembled WGS sequence"/>
</dbReference>
<dbReference type="OrthoDB" id="6732829at2"/>
<comment type="caution">
    <text evidence="2">The sequence shown here is derived from an EMBL/GenBank/DDBJ whole genome shotgun (WGS) entry which is preliminary data.</text>
</comment>